<reference evidence="2 3" key="1">
    <citation type="journal article" date="2012" name="J. Bacteriol.">
        <title>Complete genome sequence of Nocardia brasiliensis HUJEG-1.</title>
        <authorList>
            <person name="Vera-Cabrera L."/>
            <person name="Ortiz-Lopez R."/>
            <person name="Elizondo-Gonzalez R."/>
            <person name="Perez-Maya A.A."/>
            <person name="Ocampo-Candiani J."/>
        </authorList>
    </citation>
    <scope>NUCLEOTIDE SEQUENCE [LARGE SCALE GENOMIC DNA]</scope>
    <source>
        <strain evidence="3">ATCC 700358</strain>
    </source>
</reference>
<dbReference type="eggNOG" id="ENOG502Z8MJ">
    <property type="taxonomic scope" value="Bacteria"/>
</dbReference>
<feature type="region of interest" description="Disordered" evidence="1">
    <location>
        <begin position="240"/>
        <end position="260"/>
    </location>
</feature>
<accession>K0F4W0</accession>
<dbReference type="Proteomes" id="UP000006304">
    <property type="component" value="Chromosome"/>
</dbReference>
<gene>
    <name evidence="2" type="ORF">O3I_023105</name>
</gene>
<name>K0F4W0_NOCB7</name>
<dbReference type="KEGG" id="nbr:O3I_023105"/>
<dbReference type="InterPro" id="IPR012964">
    <property type="entry name" value="DUF1702"/>
</dbReference>
<organism evidence="2 3">
    <name type="scientific">Nocardia brasiliensis (strain ATCC 700358 / HUJEG-1)</name>
    <dbReference type="NCBI Taxonomy" id="1133849"/>
    <lineage>
        <taxon>Bacteria</taxon>
        <taxon>Bacillati</taxon>
        <taxon>Actinomycetota</taxon>
        <taxon>Actinomycetes</taxon>
        <taxon>Mycobacteriales</taxon>
        <taxon>Nocardiaceae</taxon>
        <taxon>Nocardia</taxon>
    </lineage>
</organism>
<dbReference type="HOGENOM" id="CLU_074815_0_0_11"/>
<dbReference type="STRING" id="1133849.O3I_023105"/>
<protein>
    <submittedName>
        <fullName evidence="2">Enediyne biosynthesis protein</fullName>
    </submittedName>
</protein>
<dbReference type="Pfam" id="PF08012">
    <property type="entry name" value="DUF1702"/>
    <property type="match status" value="1"/>
</dbReference>
<dbReference type="EMBL" id="CP003876">
    <property type="protein sequence ID" value="AFU02576.1"/>
    <property type="molecule type" value="Genomic_DNA"/>
</dbReference>
<evidence type="ECO:0000313" key="3">
    <source>
        <dbReference type="Proteomes" id="UP000006304"/>
    </source>
</evidence>
<sequence length="260" mass="27894">MALAIRDGLPLGHKHHVTDFIAAADEHLYMIYVGVGWALARLPRPLHQAALSGASDPVLMWLALDGYGFHQAYFHTDRYVKQQYVDAKPPAVSNRHPGYTPRAIDQGIGRALWFVSGADPAAACTLIEGFAAPRRPDLFAGLGLAATYAGGATADELATLRDRGAAYRRDLGQGATFAAEARARARIVQPNTATTLAVLTGQRVADASTIAIDARPVVHTINGRPGFEVWRERIRHRCLTAEPPDPTASAAPETTAKAES</sequence>
<evidence type="ECO:0000256" key="1">
    <source>
        <dbReference type="SAM" id="MobiDB-lite"/>
    </source>
</evidence>
<evidence type="ECO:0000313" key="2">
    <source>
        <dbReference type="EMBL" id="AFU02576.1"/>
    </source>
</evidence>
<dbReference type="AlphaFoldDB" id="K0F4W0"/>
<keyword evidence="3" id="KW-1185">Reference proteome</keyword>
<proteinExistence type="predicted"/>